<keyword evidence="1" id="KW-0732">Signal</keyword>
<proteinExistence type="predicted"/>
<comment type="caution">
    <text evidence="2">The sequence shown here is derived from an EMBL/GenBank/DDBJ whole genome shotgun (WGS) entry which is preliminary data.</text>
</comment>
<sequence>MTRLARFLSLTLALLVVLSTQQMAQARVQMANAAGTMVLCTGQGVVTVTVDRSGAPMDPPAVCPDCAITLAAAPATAPLPRPDWTLLRAVDAPLPRPALALAFRDAPRARAPPFPV</sequence>
<evidence type="ECO:0000256" key="1">
    <source>
        <dbReference type="SAM" id="SignalP"/>
    </source>
</evidence>
<protein>
    <recommendedName>
        <fullName evidence="4">DUF2946 domain-containing protein</fullName>
    </recommendedName>
</protein>
<dbReference type="AlphaFoldDB" id="A0A2T7FX05"/>
<evidence type="ECO:0000313" key="3">
    <source>
        <dbReference type="Proteomes" id="UP000244817"/>
    </source>
</evidence>
<evidence type="ECO:0000313" key="2">
    <source>
        <dbReference type="EMBL" id="PVA06689.1"/>
    </source>
</evidence>
<gene>
    <name evidence="2" type="ORF">DC363_09170</name>
</gene>
<name>A0A2T7FX05_9RHOB</name>
<keyword evidence="3" id="KW-1185">Reference proteome</keyword>
<feature type="chain" id="PRO_5015464138" description="DUF2946 domain-containing protein" evidence="1">
    <location>
        <begin position="25"/>
        <end position="116"/>
    </location>
</feature>
<dbReference type="OrthoDB" id="7863585at2"/>
<dbReference type="EMBL" id="QCYG01000005">
    <property type="protein sequence ID" value="PVA06689.1"/>
    <property type="molecule type" value="Genomic_DNA"/>
</dbReference>
<dbReference type="RefSeq" id="WP_108640847.1">
    <property type="nucleotide sequence ID" value="NZ_QCYG01000005.1"/>
</dbReference>
<organism evidence="2 3">
    <name type="scientific">Thalassorhabdomicrobium marinisediminis</name>
    <dbReference type="NCBI Taxonomy" id="2170577"/>
    <lineage>
        <taxon>Bacteria</taxon>
        <taxon>Pseudomonadati</taxon>
        <taxon>Pseudomonadota</taxon>
        <taxon>Alphaproteobacteria</taxon>
        <taxon>Rhodobacterales</taxon>
        <taxon>Paracoccaceae</taxon>
        <taxon>Thalassorhabdomicrobium</taxon>
    </lineage>
</organism>
<feature type="signal peptide" evidence="1">
    <location>
        <begin position="1"/>
        <end position="24"/>
    </location>
</feature>
<dbReference type="Proteomes" id="UP000244817">
    <property type="component" value="Unassembled WGS sequence"/>
</dbReference>
<reference evidence="2 3" key="1">
    <citation type="submission" date="2018-04" db="EMBL/GenBank/DDBJ databases">
        <title>Pelagivirga bohaiensis gen. nov., sp. nov., a bacterium isolated from the Bohai Sea.</title>
        <authorList>
            <person name="Ji X."/>
        </authorList>
    </citation>
    <scope>NUCLEOTIDE SEQUENCE [LARGE SCALE GENOMIC DNA]</scope>
    <source>
        <strain evidence="2 3">BH-SD16</strain>
    </source>
</reference>
<evidence type="ECO:0008006" key="4">
    <source>
        <dbReference type="Google" id="ProtNLM"/>
    </source>
</evidence>
<accession>A0A2T7FX05</accession>